<dbReference type="Gene3D" id="1.20.950.20">
    <property type="entry name" value="Transmembrane di-heme cytochromes, Chain C"/>
    <property type="match status" value="1"/>
</dbReference>
<dbReference type="GO" id="GO:0022904">
    <property type="term" value="P:respiratory electron transport chain"/>
    <property type="evidence" value="ECO:0007669"/>
    <property type="project" value="InterPro"/>
</dbReference>
<dbReference type="InterPro" id="IPR006471">
    <property type="entry name" value="Formate_DH_gsu"/>
</dbReference>
<evidence type="ECO:0000256" key="1">
    <source>
        <dbReference type="ARBA" id="ARBA00001971"/>
    </source>
</evidence>
<feature type="transmembrane region" description="Helical" evidence="13">
    <location>
        <begin position="16"/>
        <end position="37"/>
    </location>
</feature>
<dbReference type="InterPro" id="IPR051817">
    <property type="entry name" value="FDH_cytochrome_b556_subunit"/>
</dbReference>
<keyword evidence="7 13" id="KW-0812">Transmembrane</keyword>
<evidence type="ECO:0000256" key="2">
    <source>
        <dbReference type="ARBA" id="ARBA00004651"/>
    </source>
</evidence>
<evidence type="ECO:0000256" key="4">
    <source>
        <dbReference type="ARBA" id="ARBA00022448"/>
    </source>
</evidence>
<evidence type="ECO:0000256" key="5">
    <source>
        <dbReference type="ARBA" id="ARBA00022475"/>
    </source>
</evidence>
<evidence type="ECO:0000256" key="9">
    <source>
        <dbReference type="ARBA" id="ARBA00022982"/>
    </source>
</evidence>
<evidence type="ECO:0000256" key="7">
    <source>
        <dbReference type="ARBA" id="ARBA00022692"/>
    </source>
</evidence>
<dbReference type="GO" id="GO:0008863">
    <property type="term" value="F:formate dehydrogenase (NAD+) activity"/>
    <property type="evidence" value="ECO:0007669"/>
    <property type="project" value="InterPro"/>
</dbReference>
<keyword evidence="10 13" id="KW-1133">Transmembrane helix</keyword>
<accession>A0A4R2F9Q6</accession>
<evidence type="ECO:0000256" key="10">
    <source>
        <dbReference type="ARBA" id="ARBA00022989"/>
    </source>
</evidence>
<dbReference type="GO" id="GO:0036397">
    <property type="term" value="F:formate dehydrogenase (quinone) activity"/>
    <property type="evidence" value="ECO:0007669"/>
    <property type="project" value="TreeGrafter"/>
</dbReference>
<keyword evidence="16" id="KW-1185">Reference proteome</keyword>
<comment type="similarity">
    <text evidence="3">Belongs to the formate dehydrogenase gamma subunit family.</text>
</comment>
<evidence type="ECO:0000256" key="3">
    <source>
        <dbReference type="ARBA" id="ARBA00010747"/>
    </source>
</evidence>
<dbReference type="OrthoDB" id="9790598at2"/>
<sequence length="209" mass="24391">MSKQEMIVRHKLFDRLCHWTIVVVGLVTFFTGFSFFYPSFQWLGGIVGTPQLAKVMHPFFGIAMCLLLGLMLIRYYHHNKWDKFDWPWMKAVVWVLLQKEENIPPVGHYNPGQKMLFRSFVIFVIAFIVTGVIMWQPYFAPMFEASTVNWATLIHAACAILMLIAIVVHFWMATWIEGSITGMLYGKVSKAWARKHHPAMLDDFKEEEK</sequence>
<gene>
    <name evidence="15" type="ORF">EDC91_11759</name>
</gene>
<dbReference type="GO" id="GO:0009055">
    <property type="term" value="F:electron transfer activity"/>
    <property type="evidence" value="ECO:0007669"/>
    <property type="project" value="InterPro"/>
</dbReference>
<dbReference type="GO" id="GO:0009326">
    <property type="term" value="C:formate dehydrogenase complex"/>
    <property type="evidence" value="ECO:0007669"/>
    <property type="project" value="InterPro"/>
</dbReference>
<comment type="cofactor">
    <cofactor evidence="1">
        <name>heme</name>
        <dbReference type="ChEBI" id="CHEBI:30413"/>
    </cofactor>
</comment>
<evidence type="ECO:0000256" key="12">
    <source>
        <dbReference type="ARBA" id="ARBA00023136"/>
    </source>
</evidence>
<dbReference type="InterPro" id="IPR011577">
    <property type="entry name" value="Cyt_b561_bac/Ni-Hgenase"/>
</dbReference>
<organism evidence="15 16">
    <name type="scientific">Shewanella fodinae</name>
    <dbReference type="NCBI Taxonomy" id="552357"/>
    <lineage>
        <taxon>Bacteria</taxon>
        <taxon>Pseudomonadati</taxon>
        <taxon>Pseudomonadota</taxon>
        <taxon>Gammaproteobacteria</taxon>
        <taxon>Alteromonadales</taxon>
        <taxon>Shewanellaceae</taxon>
        <taxon>Shewanella</taxon>
    </lineage>
</organism>
<dbReference type="Proteomes" id="UP000294832">
    <property type="component" value="Unassembled WGS sequence"/>
</dbReference>
<keyword evidence="4" id="KW-0813">Transport</keyword>
<feature type="transmembrane region" description="Helical" evidence="13">
    <location>
        <begin position="57"/>
        <end position="76"/>
    </location>
</feature>
<keyword evidence="5" id="KW-1003">Cell membrane</keyword>
<dbReference type="FunFam" id="1.20.950.20:FF:000002">
    <property type="entry name" value="Formate dehydrogenase cytochrome b556 subunit"/>
    <property type="match status" value="1"/>
</dbReference>
<dbReference type="SUPFAM" id="SSF81342">
    <property type="entry name" value="Transmembrane di-heme cytochromes"/>
    <property type="match status" value="1"/>
</dbReference>
<comment type="subcellular location">
    <subcellularLocation>
        <location evidence="2">Cell membrane</location>
        <topology evidence="2">Multi-pass membrane protein</topology>
    </subcellularLocation>
</comment>
<dbReference type="InterPro" id="IPR016174">
    <property type="entry name" value="Di-haem_cyt_TM"/>
</dbReference>
<evidence type="ECO:0000256" key="11">
    <source>
        <dbReference type="ARBA" id="ARBA00023004"/>
    </source>
</evidence>
<protein>
    <submittedName>
        <fullName evidence="15">Formate dehydrogenase subunit gamma</fullName>
    </submittedName>
</protein>
<keyword evidence="8" id="KW-0479">Metal-binding</keyword>
<dbReference type="NCBIfam" id="TIGR01583">
    <property type="entry name" value="formate-DH-gamm"/>
    <property type="match status" value="1"/>
</dbReference>
<dbReference type="AlphaFoldDB" id="A0A4R2F9Q6"/>
<dbReference type="PANTHER" id="PTHR30074">
    <property type="entry name" value="FORMATE DEHYDROGENASE, NITRATE-INDUCIBLE, CYTOCHROME B556 FDN SUBUNIT"/>
    <property type="match status" value="1"/>
</dbReference>
<keyword evidence="12 13" id="KW-0472">Membrane</keyword>
<evidence type="ECO:0000313" key="15">
    <source>
        <dbReference type="EMBL" id="TCN82839.1"/>
    </source>
</evidence>
<name>A0A4R2F9Q6_9GAMM</name>
<evidence type="ECO:0000256" key="13">
    <source>
        <dbReference type="SAM" id="Phobius"/>
    </source>
</evidence>
<dbReference type="EMBL" id="SLWF01000017">
    <property type="protein sequence ID" value="TCN82839.1"/>
    <property type="molecule type" value="Genomic_DNA"/>
</dbReference>
<feature type="transmembrane region" description="Helical" evidence="13">
    <location>
        <begin position="150"/>
        <end position="173"/>
    </location>
</feature>
<dbReference type="PANTHER" id="PTHR30074:SF5">
    <property type="entry name" value="FORMATE DEHYDROGENASE, NITRATE-INDUCIBLE, CYTOCHROME B556(FDN) SUBUNIT"/>
    <property type="match status" value="1"/>
</dbReference>
<keyword evidence="11" id="KW-0408">Iron</keyword>
<proteinExistence type="inferred from homology"/>
<feature type="transmembrane region" description="Helical" evidence="13">
    <location>
        <begin position="120"/>
        <end position="138"/>
    </location>
</feature>
<evidence type="ECO:0000259" key="14">
    <source>
        <dbReference type="Pfam" id="PF01292"/>
    </source>
</evidence>
<dbReference type="RefSeq" id="WP_133039357.1">
    <property type="nucleotide sequence ID" value="NZ_SLWF01000017.1"/>
</dbReference>
<dbReference type="GO" id="GO:0046872">
    <property type="term" value="F:metal ion binding"/>
    <property type="evidence" value="ECO:0007669"/>
    <property type="project" value="UniProtKB-KW"/>
</dbReference>
<keyword evidence="9" id="KW-0249">Electron transport</keyword>
<dbReference type="GO" id="GO:0009061">
    <property type="term" value="P:anaerobic respiration"/>
    <property type="evidence" value="ECO:0007669"/>
    <property type="project" value="TreeGrafter"/>
</dbReference>
<dbReference type="GO" id="GO:0015944">
    <property type="term" value="P:formate oxidation"/>
    <property type="evidence" value="ECO:0007669"/>
    <property type="project" value="UniProtKB-ARBA"/>
</dbReference>
<comment type="caution">
    <text evidence="15">The sequence shown here is derived from an EMBL/GenBank/DDBJ whole genome shotgun (WGS) entry which is preliminary data.</text>
</comment>
<evidence type="ECO:0000256" key="6">
    <source>
        <dbReference type="ARBA" id="ARBA00022617"/>
    </source>
</evidence>
<feature type="domain" description="Cytochrome b561 bacterial/Ni-hydrogenase" evidence="14">
    <location>
        <begin position="9"/>
        <end position="178"/>
    </location>
</feature>
<evidence type="ECO:0000313" key="16">
    <source>
        <dbReference type="Proteomes" id="UP000294832"/>
    </source>
</evidence>
<dbReference type="GO" id="GO:0005886">
    <property type="term" value="C:plasma membrane"/>
    <property type="evidence" value="ECO:0007669"/>
    <property type="project" value="UniProtKB-SubCell"/>
</dbReference>
<evidence type="ECO:0000256" key="8">
    <source>
        <dbReference type="ARBA" id="ARBA00022723"/>
    </source>
</evidence>
<reference evidence="15 16" key="1">
    <citation type="submission" date="2019-03" db="EMBL/GenBank/DDBJ databases">
        <title>Freshwater and sediment microbial communities from various areas in North America, analyzing microbe dynamics in response to fracking.</title>
        <authorList>
            <person name="Lamendella R."/>
        </authorList>
    </citation>
    <scope>NUCLEOTIDE SEQUENCE [LARGE SCALE GENOMIC DNA]</scope>
    <source>
        <strain evidence="15 16">74A</strain>
    </source>
</reference>
<keyword evidence="6" id="KW-0349">Heme</keyword>
<dbReference type="Pfam" id="PF01292">
    <property type="entry name" value="Ni_hydr_CYTB"/>
    <property type="match status" value="1"/>
</dbReference>